<keyword evidence="1" id="KW-0175">Coiled coil</keyword>
<evidence type="ECO:0000313" key="3">
    <source>
        <dbReference type="Proteomes" id="UP000179807"/>
    </source>
</evidence>
<dbReference type="EMBL" id="MLAK01001219">
    <property type="protein sequence ID" value="OHS95815.1"/>
    <property type="molecule type" value="Genomic_DNA"/>
</dbReference>
<gene>
    <name evidence="2" type="ORF">TRFO_38037</name>
</gene>
<dbReference type="GeneID" id="94846502"/>
<dbReference type="Proteomes" id="UP000179807">
    <property type="component" value="Unassembled WGS sequence"/>
</dbReference>
<feature type="coiled-coil region" evidence="1">
    <location>
        <begin position="206"/>
        <end position="285"/>
    </location>
</feature>
<dbReference type="VEuPathDB" id="TrichDB:TRFO_38037"/>
<feature type="coiled-coil region" evidence="1">
    <location>
        <begin position="6"/>
        <end position="47"/>
    </location>
</feature>
<comment type="caution">
    <text evidence="2">The sequence shown here is derived from an EMBL/GenBank/DDBJ whole genome shotgun (WGS) entry which is preliminary data.</text>
</comment>
<keyword evidence="3" id="KW-1185">Reference proteome</keyword>
<dbReference type="RefSeq" id="XP_068348952.1">
    <property type="nucleotide sequence ID" value="XM_068511798.1"/>
</dbReference>
<proteinExistence type="predicted"/>
<protein>
    <submittedName>
        <fullName evidence="2">Uncharacterized protein</fullName>
    </submittedName>
</protein>
<organism evidence="2 3">
    <name type="scientific">Tritrichomonas foetus</name>
    <dbReference type="NCBI Taxonomy" id="1144522"/>
    <lineage>
        <taxon>Eukaryota</taxon>
        <taxon>Metamonada</taxon>
        <taxon>Parabasalia</taxon>
        <taxon>Tritrichomonadida</taxon>
        <taxon>Tritrichomonadidae</taxon>
        <taxon>Tritrichomonas</taxon>
    </lineage>
</organism>
<feature type="coiled-coil region" evidence="1">
    <location>
        <begin position="91"/>
        <end position="174"/>
    </location>
</feature>
<sequence length="417" mass="49076">MSRSDSQDEEDVLLQKEKELERLFEQMDELQNEVDQKSVDITNIQGEIQILQKESAKLIKIQKNLQFEPNKTKNIKNTNNLIFEGEHADMIKEKQDIITKLNEELVEVQKVTDPIEFLVQDLQQQQTKTIIERSKVKTRLNRAISERKRANQDIKNLNDQIREINHSILMYERAQKDVEVAIAGLIHRRDAEIINPNNRFNLIQQNEGLQTQIDIVNDRINDLKITVQDVDQEIESQKSQFNNSINRVNKKIGWEREKDKLTNELKETQETLKESKEKSSKLQKENIIIETRLKKLNPVIKKWQNEFKFAQIEYNDDDDEHIDCLIQQYNSKNNKKSKSQTRSKVDIKSLIIRNGELAAIIKKKQEKLARDTQEFVMLQAKIKKDIKDRRSQAFDTEHNIVTNIGKLKLKAMRKTKA</sequence>
<name>A0A1J4JC36_9EUKA</name>
<evidence type="ECO:0000313" key="2">
    <source>
        <dbReference type="EMBL" id="OHS95815.1"/>
    </source>
</evidence>
<accession>A0A1J4JC36</accession>
<dbReference type="AlphaFoldDB" id="A0A1J4JC36"/>
<reference evidence="2" key="1">
    <citation type="submission" date="2016-10" db="EMBL/GenBank/DDBJ databases">
        <authorList>
            <person name="Benchimol M."/>
            <person name="Almeida L.G."/>
            <person name="Vasconcelos A.T."/>
            <person name="Perreira-Neves A."/>
            <person name="Rosa I.A."/>
            <person name="Tasca T."/>
            <person name="Bogo M.R."/>
            <person name="de Souza W."/>
        </authorList>
    </citation>
    <scope>NUCLEOTIDE SEQUENCE [LARGE SCALE GENOMIC DNA]</scope>
    <source>
        <strain evidence="2">K</strain>
    </source>
</reference>
<evidence type="ECO:0000256" key="1">
    <source>
        <dbReference type="SAM" id="Coils"/>
    </source>
</evidence>